<proteinExistence type="predicted"/>
<evidence type="ECO:0000313" key="3">
    <source>
        <dbReference type="EMBL" id="HEC05350.1"/>
    </source>
</evidence>
<dbReference type="Gene3D" id="3.40.50.2000">
    <property type="entry name" value="Glycogen Phosphorylase B"/>
    <property type="match status" value="2"/>
</dbReference>
<feature type="domain" description="Glycosyltransferase subfamily 4-like N-terminal" evidence="2">
    <location>
        <begin position="81"/>
        <end position="189"/>
    </location>
</feature>
<feature type="domain" description="Glycosyl transferase family 1" evidence="1">
    <location>
        <begin position="223"/>
        <end position="383"/>
    </location>
</feature>
<dbReference type="Proteomes" id="UP000886339">
    <property type="component" value="Unassembled WGS sequence"/>
</dbReference>
<dbReference type="CDD" id="cd03801">
    <property type="entry name" value="GT4_PimA-like"/>
    <property type="match status" value="1"/>
</dbReference>
<comment type="caution">
    <text evidence="3">The sequence shown here is derived from an EMBL/GenBank/DDBJ whole genome shotgun (WGS) entry which is preliminary data.</text>
</comment>
<dbReference type="Pfam" id="PF13579">
    <property type="entry name" value="Glyco_trans_4_4"/>
    <property type="match status" value="1"/>
</dbReference>
<dbReference type="PANTHER" id="PTHR45947">
    <property type="entry name" value="SULFOQUINOVOSYL TRANSFERASE SQD2"/>
    <property type="match status" value="1"/>
</dbReference>
<evidence type="ECO:0000259" key="1">
    <source>
        <dbReference type="Pfam" id="PF00534"/>
    </source>
</evidence>
<dbReference type="EMBL" id="DRLF01000025">
    <property type="protein sequence ID" value="HEC05350.1"/>
    <property type="molecule type" value="Genomic_DNA"/>
</dbReference>
<gene>
    <name evidence="3" type="ORF">ENJ12_00730</name>
</gene>
<sequence>MVLDDESRSEFSDMTECTENPRVSWLVTTMGYGDQLLYWEPILATLTVRLPGLLINLTADKNISSQAGLNTRESIRLKRVVLPAPNKASYQRVITFIHPAIVYEVWRQDPDVIVVSEFGLLTLYGMLSAALRPTCKLMLLVESDPGPMPWWRRQIRKLMARRADVIMTNNDAGADYLTRELGVPASRIRKELYLVSQPGASDPEQQEGAPTATPPAHRYFQGDHVKFLYVGQIAPRKGLDTLIEAIAAVPPLQRASMQLAIVGEGTTEEKERLARRVAACSLQDQIHFMGRQPYSKLAAFYENSDVFVFPTLNDYRALVGFEAISHGLPVLMSKHDGAASEVVDEQRNGLIFDPLDREDFSSKLAWFLENRDKLKQMAEHSRHKSAMFTPQAAASNLANAIVACHTGGDDDGAAVEPGGGS</sequence>
<organism evidence="3">
    <name type="scientific">Thiolapillus brandeum</name>
    <dbReference type="NCBI Taxonomy" id="1076588"/>
    <lineage>
        <taxon>Bacteria</taxon>
        <taxon>Pseudomonadati</taxon>
        <taxon>Pseudomonadota</taxon>
        <taxon>Gammaproteobacteria</taxon>
        <taxon>Chromatiales</taxon>
        <taxon>Sedimenticolaceae</taxon>
        <taxon>Thiolapillus</taxon>
    </lineage>
</organism>
<name>A0A831RUY5_9GAMM</name>
<dbReference type="AlphaFoldDB" id="A0A831RUY5"/>
<protein>
    <submittedName>
        <fullName evidence="3">Glycosyltransferase</fullName>
    </submittedName>
</protein>
<dbReference type="Pfam" id="PF00534">
    <property type="entry name" value="Glycos_transf_1"/>
    <property type="match status" value="1"/>
</dbReference>
<dbReference type="PANTHER" id="PTHR45947:SF3">
    <property type="entry name" value="SULFOQUINOVOSYL TRANSFERASE SQD2"/>
    <property type="match status" value="1"/>
</dbReference>
<dbReference type="InterPro" id="IPR028098">
    <property type="entry name" value="Glyco_trans_4-like_N"/>
</dbReference>
<dbReference type="GO" id="GO:0016757">
    <property type="term" value="F:glycosyltransferase activity"/>
    <property type="evidence" value="ECO:0007669"/>
    <property type="project" value="InterPro"/>
</dbReference>
<dbReference type="InterPro" id="IPR050194">
    <property type="entry name" value="Glycosyltransferase_grp1"/>
</dbReference>
<reference evidence="3" key="1">
    <citation type="journal article" date="2020" name="mSystems">
        <title>Genome- and Community-Level Interaction Insights into Carbon Utilization and Element Cycling Functions of Hydrothermarchaeota in Hydrothermal Sediment.</title>
        <authorList>
            <person name="Zhou Z."/>
            <person name="Liu Y."/>
            <person name="Xu W."/>
            <person name="Pan J."/>
            <person name="Luo Z.H."/>
            <person name="Li M."/>
        </authorList>
    </citation>
    <scope>NUCLEOTIDE SEQUENCE [LARGE SCALE GENOMIC DNA]</scope>
    <source>
        <strain evidence="3">HyVt-458</strain>
    </source>
</reference>
<accession>A0A831RUY5</accession>
<dbReference type="SUPFAM" id="SSF53756">
    <property type="entry name" value="UDP-Glycosyltransferase/glycogen phosphorylase"/>
    <property type="match status" value="1"/>
</dbReference>
<evidence type="ECO:0000259" key="2">
    <source>
        <dbReference type="Pfam" id="PF13579"/>
    </source>
</evidence>
<dbReference type="InterPro" id="IPR001296">
    <property type="entry name" value="Glyco_trans_1"/>
</dbReference>